<accession>A0A8T0UKE7</accession>
<organism evidence="1 2">
    <name type="scientific">Panicum virgatum</name>
    <name type="common">Blackwell switchgrass</name>
    <dbReference type="NCBI Taxonomy" id="38727"/>
    <lineage>
        <taxon>Eukaryota</taxon>
        <taxon>Viridiplantae</taxon>
        <taxon>Streptophyta</taxon>
        <taxon>Embryophyta</taxon>
        <taxon>Tracheophyta</taxon>
        <taxon>Spermatophyta</taxon>
        <taxon>Magnoliopsida</taxon>
        <taxon>Liliopsida</taxon>
        <taxon>Poales</taxon>
        <taxon>Poaceae</taxon>
        <taxon>PACMAD clade</taxon>
        <taxon>Panicoideae</taxon>
        <taxon>Panicodae</taxon>
        <taxon>Paniceae</taxon>
        <taxon>Panicinae</taxon>
        <taxon>Panicum</taxon>
        <taxon>Panicum sect. Hiantes</taxon>
    </lineage>
</organism>
<dbReference type="Proteomes" id="UP000823388">
    <property type="component" value="Chromosome 3N"/>
</dbReference>
<evidence type="ECO:0000313" key="2">
    <source>
        <dbReference type="Proteomes" id="UP000823388"/>
    </source>
</evidence>
<comment type="caution">
    <text evidence="1">The sequence shown here is derived from an EMBL/GenBank/DDBJ whole genome shotgun (WGS) entry which is preliminary data.</text>
</comment>
<name>A0A8T0UKE7_PANVG</name>
<dbReference type="EMBL" id="CM029042">
    <property type="protein sequence ID" value="KAG2620999.1"/>
    <property type="molecule type" value="Genomic_DNA"/>
</dbReference>
<gene>
    <name evidence="1" type="ORF">PVAP13_3NG228126</name>
</gene>
<dbReference type="AlphaFoldDB" id="A0A8T0UKE7"/>
<evidence type="ECO:0000313" key="1">
    <source>
        <dbReference type="EMBL" id="KAG2620999.1"/>
    </source>
</evidence>
<reference evidence="1" key="1">
    <citation type="submission" date="2020-05" db="EMBL/GenBank/DDBJ databases">
        <title>WGS assembly of Panicum virgatum.</title>
        <authorList>
            <person name="Lovell J.T."/>
            <person name="Jenkins J."/>
            <person name="Shu S."/>
            <person name="Juenger T.E."/>
            <person name="Schmutz J."/>
        </authorList>
    </citation>
    <scope>NUCLEOTIDE SEQUENCE</scope>
    <source>
        <strain evidence="1">AP13</strain>
    </source>
</reference>
<protein>
    <submittedName>
        <fullName evidence="1">Uncharacterized protein</fullName>
    </submittedName>
</protein>
<proteinExistence type="predicted"/>
<keyword evidence="2" id="KW-1185">Reference proteome</keyword>
<sequence length="155" mass="17187">MGSWERQQICSWHVACPYLYESALRNELPCHGRTYLINSVRLPSGSFCPCDGSTWQLPNCVATTATFRGTAARSSRSAISGVYAFDGGSLDAAFSHSSQTIRFTWIDYILSCSLLPSDMEICRWEHAGVSESQVFSIWLPHAWVASTRSPGDELI</sequence>